<accession>A0A450YQD6</accession>
<evidence type="ECO:0000256" key="1">
    <source>
        <dbReference type="ARBA" id="ARBA00009716"/>
    </source>
</evidence>
<dbReference type="InterPro" id="IPR051394">
    <property type="entry name" value="Glutamate_Synthase"/>
</dbReference>
<dbReference type="Gene3D" id="2.160.20.60">
    <property type="entry name" value="Glutamate synthase, alpha subunit, C-terminal domain"/>
    <property type="match status" value="1"/>
</dbReference>
<dbReference type="SUPFAM" id="SSF51395">
    <property type="entry name" value="FMN-linked oxidoreductases"/>
    <property type="match status" value="1"/>
</dbReference>
<dbReference type="CDD" id="cd00982">
    <property type="entry name" value="gltB_C"/>
    <property type="match status" value="1"/>
</dbReference>
<dbReference type="InterPro" id="IPR002932">
    <property type="entry name" value="Glu_synthdom"/>
</dbReference>
<evidence type="ECO:0000259" key="3">
    <source>
        <dbReference type="Pfam" id="PF01645"/>
    </source>
</evidence>
<dbReference type="PANTHER" id="PTHR43100:SF1">
    <property type="entry name" value="GLUTAMATE SYNTHASE [NADPH] SMALL CHAIN"/>
    <property type="match status" value="1"/>
</dbReference>
<organism evidence="4">
    <name type="scientific">Candidatus Kentrum sp. TC</name>
    <dbReference type="NCBI Taxonomy" id="2126339"/>
    <lineage>
        <taxon>Bacteria</taxon>
        <taxon>Pseudomonadati</taxon>
        <taxon>Pseudomonadota</taxon>
        <taxon>Gammaproteobacteria</taxon>
        <taxon>Candidatus Kentrum</taxon>
    </lineage>
</organism>
<dbReference type="GO" id="GO:0015930">
    <property type="term" value="F:glutamate synthase activity"/>
    <property type="evidence" value="ECO:0007669"/>
    <property type="project" value="InterPro"/>
</dbReference>
<dbReference type="Pfam" id="PF01493">
    <property type="entry name" value="GXGXG"/>
    <property type="match status" value="1"/>
</dbReference>
<dbReference type="GO" id="GO:0006537">
    <property type="term" value="P:glutamate biosynthetic process"/>
    <property type="evidence" value="ECO:0007669"/>
    <property type="project" value="InterPro"/>
</dbReference>
<feature type="domain" description="Glutamate synthase" evidence="3">
    <location>
        <begin position="10"/>
        <end position="176"/>
    </location>
</feature>
<comment type="similarity">
    <text evidence="1">Belongs to the glutamate synthase family.</text>
</comment>
<dbReference type="Pfam" id="PF01645">
    <property type="entry name" value="Glu_synthase"/>
    <property type="match status" value="1"/>
</dbReference>
<sequence length="532" mass="57122">MRVWGFKPMNLNPRADISVKLVSEVGVGTVAAGVSKAHAEHVTISGDEGGTGASPLTSTQNAGSHWEIGLAETHQTLVRNALRGRIAVQVDGGVRSGRDVVIGALLGADEFGFGTTALIALGCIMMRKCHLNTCPVGVATQDEGLRKLFPGQPEHLVDFMRFLAEEAREIMAKLGFRRFDAMIGQSDRLDMRRAIEHEKARGLDFSRILRKPEPAPGVAIHHCEPQDHGLEKALDHGLIEKARPALENGEKVRIELPVRNIDRTVGAMLSGEIARRYGHKGLPDDTILIEARGAGGQSFGAFLAHGVTIRLAGETNDYVGKGLSGGKIIVAPPSESPIRPEDNIIIGNTVLYGATGGECYFRGVAGERFAVRNSGAIAVVEGVGDHGCEYMTGGVVVVLGGTGRNFGAGMSGGVAYVLDEKGDFAIRYNPAMVELEKIVEDEADKDAMARLDATRTAKRGDAELSDALSGALPEDMLRHDALRLRILMARHVRHTGSERGKAILENWAEYPPKFVKVMPTEFRKVLEGLAKG</sequence>
<dbReference type="AlphaFoldDB" id="A0A450YQD6"/>
<dbReference type="PANTHER" id="PTHR43100">
    <property type="entry name" value="GLUTAMATE SYNTHASE [NADPH] SMALL CHAIN"/>
    <property type="match status" value="1"/>
</dbReference>
<dbReference type="InterPro" id="IPR013785">
    <property type="entry name" value="Aldolase_TIM"/>
</dbReference>
<dbReference type="InterPro" id="IPR036485">
    <property type="entry name" value="Glu_synth_asu_C_sf"/>
</dbReference>
<feature type="domain" description="Glutamate synthase alpha subunit C-terminal" evidence="2">
    <location>
        <begin position="257"/>
        <end position="443"/>
    </location>
</feature>
<dbReference type="InterPro" id="IPR002489">
    <property type="entry name" value="Glu_synth_asu_C"/>
</dbReference>
<name>A0A450YQD6_9GAMM</name>
<gene>
    <name evidence="4" type="ORF">BECKTC1821D_GA0114238_101819</name>
</gene>
<dbReference type="EMBL" id="CAADFS010000018">
    <property type="protein sequence ID" value="VFK43757.1"/>
    <property type="molecule type" value="Genomic_DNA"/>
</dbReference>
<proteinExistence type="inferred from homology"/>
<evidence type="ECO:0000313" key="4">
    <source>
        <dbReference type="EMBL" id="VFK43757.1"/>
    </source>
</evidence>
<protein>
    <submittedName>
        <fullName evidence="4">Glutamate synthase (NADPH/NADH) large chain</fullName>
    </submittedName>
</protein>
<dbReference type="Gene3D" id="3.20.20.70">
    <property type="entry name" value="Aldolase class I"/>
    <property type="match status" value="1"/>
</dbReference>
<evidence type="ECO:0000259" key="2">
    <source>
        <dbReference type="Pfam" id="PF01493"/>
    </source>
</evidence>
<dbReference type="CDD" id="cd02808">
    <property type="entry name" value="GltS_FMN"/>
    <property type="match status" value="1"/>
</dbReference>
<dbReference type="SUPFAM" id="SSF69336">
    <property type="entry name" value="Alpha subunit of glutamate synthase, C-terminal domain"/>
    <property type="match status" value="1"/>
</dbReference>
<reference evidence="4" key="1">
    <citation type="submission" date="2019-02" db="EMBL/GenBank/DDBJ databases">
        <authorList>
            <person name="Gruber-Vodicka R. H."/>
            <person name="Seah K. B. B."/>
        </authorList>
    </citation>
    <scope>NUCLEOTIDE SEQUENCE</scope>
    <source>
        <strain evidence="4">BECK_BZ123</strain>
    </source>
</reference>